<protein>
    <submittedName>
        <fullName evidence="1">Zinc finger MYM-type protein 1-like</fullName>
    </submittedName>
</protein>
<proteinExistence type="predicted"/>
<dbReference type="Proteomes" id="UP000478052">
    <property type="component" value="Unassembled WGS sequence"/>
</dbReference>
<evidence type="ECO:0000313" key="1">
    <source>
        <dbReference type="EMBL" id="KAF0764400.1"/>
    </source>
</evidence>
<accession>A0A6G0Z1U0</accession>
<dbReference type="EMBL" id="VUJU01001646">
    <property type="protein sequence ID" value="KAF0764400.1"/>
    <property type="molecule type" value="Genomic_DNA"/>
</dbReference>
<evidence type="ECO:0000313" key="2">
    <source>
        <dbReference type="Proteomes" id="UP000478052"/>
    </source>
</evidence>
<organism evidence="1 2">
    <name type="scientific">Aphis craccivora</name>
    <name type="common">Cowpea aphid</name>
    <dbReference type="NCBI Taxonomy" id="307492"/>
    <lineage>
        <taxon>Eukaryota</taxon>
        <taxon>Metazoa</taxon>
        <taxon>Ecdysozoa</taxon>
        <taxon>Arthropoda</taxon>
        <taxon>Hexapoda</taxon>
        <taxon>Insecta</taxon>
        <taxon>Pterygota</taxon>
        <taxon>Neoptera</taxon>
        <taxon>Paraneoptera</taxon>
        <taxon>Hemiptera</taxon>
        <taxon>Sternorrhyncha</taxon>
        <taxon>Aphidomorpha</taxon>
        <taxon>Aphidoidea</taxon>
        <taxon>Aphididae</taxon>
        <taxon>Aphidini</taxon>
        <taxon>Aphis</taxon>
        <taxon>Aphis</taxon>
    </lineage>
</organism>
<reference evidence="1 2" key="1">
    <citation type="submission" date="2019-08" db="EMBL/GenBank/DDBJ databases">
        <title>Whole genome of Aphis craccivora.</title>
        <authorList>
            <person name="Voronova N.V."/>
            <person name="Shulinski R.S."/>
            <person name="Bandarenka Y.V."/>
            <person name="Zhorov D.G."/>
            <person name="Warner D."/>
        </authorList>
    </citation>
    <scope>NUCLEOTIDE SEQUENCE [LARGE SCALE GENOMIC DNA]</scope>
    <source>
        <strain evidence="1">180601</strain>
        <tissue evidence="1">Whole Body</tissue>
    </source>
</reference>
<sequence length="98" mass="11000">MVDTSCQLEIGFECLFSSTFTDAKKISFENLVEFYLPPVENDNAMLKLKIASQDVKFKSGLEALLNCPKNNFPNIHFLIKLFCSLLVSAASPERSFSN</sequence>
<keyword evidence="2" id="KW-1185">Reference proteome</keyword>
<name>A0A6G0Z1U0_APHCR</name>
<gene>
    <name evidence="1" type="ORF">FWK35_00010896</name>
</gene>
<dbReference type="AlphaFoldDB" id="A0A6G0Z1U0"/>
<comment type="caution">
    <text evidence="1">The sequence shown here is derived from an EMBL/GenBank/DDBJ whole genome shotgun (WGS) entry which is preliminary data.</text>
</comment>